<proteinExistence type="predicted"/>
<dbReference type="RefSeq" id="WP_202855307.1">
    <property type="nucleotide sequence ID" value="NZ_JAEUGD010000018.1"/>
</dbReference>
<gene>
    <name evidence="1" type="ORF">JMN32_05525</name>
</gene>
<evidence type="ECO:0000313" key="2">
    <source>
        <dbReference type="Proteomes" id="UP000614216"/>
    </source>
</evidence>
<name>A0A937KD12_9BACT</name>
<keyword evidence="2" id="KW-1185">Reference proteome</keyword>
<dbReference type="AlphaFoldDB" id="A0A937KD12"/>
<protein>
    <submittedName>
        <fullName evidence="1">Uncharacterized protein</fullName>
    </submittedName>
</protein>
<reference evidence="1" key="1">
    <citation type="submission" date="2021-01" db="EMBL/GenBank/DDBJ databases">
        <title>Fulvivirga kasyanovii gen. nov., sp nov., a novel member of the phylum Bacteroidetes isolated from seawater in a mussel farm.</title>
        <authorList>
            <person name="Zhao L.-H."/>
            <person name="Wang Z.-J."/>
        </authorList>
    </citation>
    <scope>NUCLEOTIDE SEQUENCE</scope>
    <source>
        <strain evidence="1">29W222</strain>
    </source>
</reference>
<evidence type="ECO:0000313" key="1">
    <source>
        <dbReference type="EMBL" id="MBL6445758.1"/>
    </source>
</evidence>
<dbReference type="SUPFAM" id="SSF53474">
    <property type="entry name" value="alpha/beta-Hydrolases"/>
    <property type="match status" value="1"/>
</dbReference>
<accession>A0A937KD12</accession>
<organism evidence="1 2">
    <name type="scientific">Fulvivirga marina</name>
    <dbReference type="NCBI Taxonomy" id="2494733"/>
    <lineage>
        <taxon>Bacteria</taxon>
        <taxon>Pseudomonadati</taxon>
        <taxon>Bacteroidota</taxon>
        <taxon>Cytophagia</taxon>
        <taxon>Cytophagales</taxon>
        <taxon>Fulvivirgaceae</taxon>
        <taxon>Fulvivirga</taxon>
    </lineage>
</organism>
<comment type="caution">
    <text evidence="1">The sequence shown here is derived from an EMBL/GenBank/DDBJ whole genome shotgun (WGS) entry which is preliminary data.</text>
</comment>
<dbReference type="EMBL" id="JAEUGD010000018">
    <property type="protein sequence ID" value="MBL6445758.1"/>
    <property type="molecule type" value="Genomic_DNA"/>
</dbReference>
<dbReference type="InterPro" id="IPR029058">
    <property type="entry name" value="AB_hydrolase_fold"/>
</dbReference>
<dbReference type="Proteomes" id="UP000614216">
    <property type="component" value="Unassembled WGS sequence"/>
</dbReference>
<sequence>MDKIDYNFNFAHNIPALTIVFSSFGVQTYFEFKGFLSRSFPEHNFLFLKDSQRSWYYKGIKGFSNSHDETLNKLRSVISEHNFQSVYTLGMCAGGYASLLYGHLLKANRIFCFSPQTLLNGSIPSRYMKHLTRINEDYKGHRYLDLSQLDLSNDTIDLFYDPNHERDQLHVSNLISKWNNTNVVGTTGGHFVAREMRDNGRLKEVLSPYLNAYV</sequence>